<organism evidence="1 2">
    <name type="scientific">Catharanthus roseus</name>
    <name type="common">Madagascar periwinkle</name>
    <name type="synonym">Vinca rosea</name>
    <dbReference type="NCBI Taxonomy" id="4058"/>
    <lineage>
        <taxon>Eukaryota</taxon>
        <taxon>Viridiplantae</taxon>
        <taxon>Streptophyta</taxon>
        <taxon>Embryophyta</taxon>
        <taxon>Tracheophyta</taxon>
        <taxon>Spermatophyta</taxon>
        <taxon>Magnoliopsida</taxon>
        <taxon>eudicotyledons</taxon>
        <taxon>Gunneridae</taxon>
        <taxon>Pentapetalae</taxon>
        <taxon>asterids</taxon>
        <taxon>lamiids</taxon>
        <taxon>Gentianales</taxon>
        <taxon>Apocynaceae</taxon>
        <taxon>Rauvolfioideae</taxon>
        <taxon>Vinceae</taxon>
        <taxon>Catharanthinae</taxon>
        <taxon>Catharanthus</taxon>
    </lineage>
</organism>
<evidence type="ECO:0000313" key="1">
    <source>
        <dbReference type="EMBL" id="KAI5676713.1"/>
    </source>
</evidence>
<gene>
    <name evidence="1" type="ORF">M9H77_07663</name>
</gene>
<evidence type="ECO:0000313" key="2">
    <source>
        <dbReference type="Proteomes" id="UP001060085"/>
    </source>
</evidence>
<protein>
    <submittedName>
        <fullName evidence="1">Uncharacterized protein</fullName>
    </submittedName>
</protein>
<dbReference type="Proteomes" id="UP001060085">
    <property type="component" value="Linkage Group LG02"/>
</dbReference>
<comment type="caution">
    <text evidence="1">The sequence shown here is derived from an EMBL/GenBank/DDBJ whole genome shotgun (WGS) entry which is preliminary data.</text>
</comment>
<reference evidence="2" key="1">
    <citation type="journal article" date="2023" name="Nat. Plants">
        <title>Single-cell RNA sequencing provides a high-resolution roadmap for understanding the multicellular compartmentation of specialized metabolism.</title>
        <authorList>
            <person name="Sun S."/>
            <person name="Shen X."/>
            <person name="Li Y."/>
            <person name="Li Y."/>
            <person name="Wang S."/>
            <person name="Li R."/>
            <person name="Zhang H."/>
            <person name="Shen G."/>
            <person name="Guo B."/>
            <person name="Wei J."/>
            <person name="Xu J."/>
            <person name="St-Pierre B."/>
            <person name="Chen S."/>
            <person name="Sun C."/>
        </authorList>
    </citation>
    <scope>NUCLEOTIDE SEQUENCE [LARGE SCALE GENOMIC DNA]</scope>
</reference>
<sequence length="118" mass="13768">MVYMCFHSNANCSNCILNVFRVIDWWIYFYGCMIGVSLDSFVSCQYWMSTSFNGKIIRLVNGTAIGWGNMESVVTRLRRPLHFALIRRVGATPFISCRIDLFSDYFMVELPRWKTLTP</sequence>
<proteinExistence type="predicted"/>
<accession>A0ACC0BVV8</accession>
<keyword evidence="2" id="KW-1185">Reference proteome</keyword>
<name>A0ACC0BVV8_CATRO</name>
<dbReference type="EMBL" id="CM044702">
    <property type="protein sequence ID" value="KAI5676713.1"/>
    <property type="molecule type" value="Genomic_DNA"/>
</dbReference>